<name>A0A382J5Y0_9ZZZZ</name>
<organism evidence="1">
    <name type="scientific">marine metagenome</name>
    <dbReference type="NCBI Taxonomy" id="408172"/>
    <lineage>
        <taxon>unclassified sequences</taxon>
        <taxon>metagenomes</taxon>
        <taxon>ecological metagenomes</taxon>
    </lineage>
</organism>
<reference evidence="1" key="1">
    <citation type="submission" date="2018-05" db="EMBL/GenBank/DDBJ databases">
        <authorList>
            <person name="Lanie J.A."/>
            <person name="Ng W.-L."/>
            <person name="Kazmierczak K.M."/>
            <person name="Andrzejewski T.M."/>
            <person name="Davidsen T.M."/>
            <person name="Wayne K.J."/>
            <person name="Tettelin H."/>
            <person name="Glass J.I."/>
            <person name="Rusch D."/>
            <person name="Podicherti R."/>
            <person name="Tsui H.-C.T."/>
            <person name="Winkler M.E."/>
        </authorList>
    </citation>
    <scope>NUCLEOTIDE SEQUENCE</scope>
</reference>
<dbReference type="AlphaFoldDB" id="A0A382J5Y0"/>
<sequence length="244" mass="28836">PSRRNYLKEIFDRNISSDFKQSDINQLYKASQKSCRVILLPNQKKDSNLEFIDPETIQKAMEIETFKENIYTIIQLQSVESKRYLKGKQIDEWLNISDYSTKMIAQAALSPGITNIFNNIMGGGNEDTNEMIRLSLIHDSLSNLSFRDIKNWIVNDPNIDCILLGFCKFLKEEDKGIERLRNPNYYFQINPVEPRRQEYYRDTYNSMSIKFNKDTILNEGHQNDLLVYFANKNIAFDQYIKRRR</sequence>
<feature type="non-terminal residue" evidence="1">
    <location>
        <position position="1"/>
    </location>
</feature>
<evidence type="ECO:0000313" key="1">
    <source>
        <dbReference type="EMBL" id="SVC06787.1"/>
    </source>
</evidence>
<accession>A0A382J5Y0</accession>
<dbReference type="EMBL" id="UINC01071686">
    <property type="protein sequence ID" value="SVC06787.1"/>
    <property type="molecule type" value="Genomic_DNA"/>
</dbReference>
<protein>
    <submittedName>
        <fullName evidence="1">Uncharacterized protein</fullName>
    </submittedName>
</protein>
<gene>
    <name evidence="1" type="ORF">METZ01_LOCUS259641</name>
</gene>
<proteinExistence type="predicted"/>